<evidence type="ECO:0000256" key="2">
    <source>
        <dbReference type="ARBA" id="ARBA00011083"/>
    </source>
</evidence>
<gene>
    <name evidence="10" type="ORF">CSSPTR1EN2_LOCUS15770</name>
</gene>
<evidence type="ECO:0000256" key="9">
    <source>
        <dbReference type="SAM" id="SignalP"/>
    </source>
</evidence>
<keyword evidence="11" id="KW-1185">Reference proteome</keyword>
<protein>
    <recommendedName>
        <fullName evidence="3 7">folate gamma-glutamyl hydrolase</fullName>
        <ecNumber evidence="3 7">3.4.19.9</ecNumber>
    </recommendedName>
</protein>
<feature type="region of interest" description="Disordered" evidence="8">
    <location>
        <begin position="374"/>
        <end position="403"/>
    </location>
</feature>
<sequence length="403" mass="45405">MMKRTMVIMRVVVLLLVVTLEILVVAPRVVESSSWVYEKGTKKQQKIIRTDRPVIGVLTLPEPACLHYGKQSIVTSNVRWIQAGGARVVPVFYDSTDDELDYILHRINGIFFTGGAVSYNPTRTDEHDDPSGSLYLRTTERILWHVQEENENGNYFPLWATCLGFERLLEHVAAAKKKDAPATNATSSTILESVDAENYPINLNFTDAGWESRLFGSMSDDLFKEVASPVGRLAFNNHGLGIHPETFASYRALTEEIAVLTIDKDRNGKSFVSTIEGKKAPIYGTQWHPEKPPSEWNPQWRIARSEKAIEMSNFMGRFFVNECKYNKNEFEDENTLRKHLLTNRVSLSGASLLDIDPSLDMPFTEIYCFGNARHNPSSDPRHPAAASLTSSNSSSQQSQKMIQ</sequence>
<evidence type="ECO:0000256" key="1">
    <source>
        <dbReference type="ARBA" id="ARBA00004239"/>
    </source>
</evidence>
<dbReference type="InterPro" id="IPR011697">
    <property type="entry name" value="Peptidase_C26"/>
</dbReference>
<evidence type="ECO:0000256" key="3">
    <source>
        <dbReference type="ARBA" id="ARBA00012886"/>
    </source>
</evidence>
<comment type="subcellular location">
    <subcellularLocation>
        <location evidence="1">Secreted</location>
        <location evidence="1">Extracellular space</location>
    </subcellularLocation>
</comment>
<comment type="similarity">
    <text evidence="2">Belongs to the peptidase C26 family.</text>
</comment>
<organism evidence="10 11">
    <name type="scientific">Sphagnum troendelagicum</name>
    <dbReference type="NCBI Taxonomy" id="128251"/>
    <lineage>
        <taxon>Eukaryota</taxon>
        <taxon>Viridiplantae</taxon>
        <taxon>Streptophyta</taxon>
        <taxon>Embryophyta</taxon>
        <taxon>Bryophyta</taxon>
        <taxon>Sphagnophytina</taxon>
        <taxon>Sphagnopsida</taxon>
        <taxon>Sphagnales</taxon>
        <taxon>Sphagnaceae</taxon>
        <taxon>Sphagnum</taxon>
    </lineage>
</organism>
<dbReference type="PANTHER" id="PTHR11315:SF19">
    <property type="entry name" value="FOLATE GAMMA-GLUTAMYL HYDROLASE"/>
    <property type="match status" value="1"/>
</dbReference>
<evidence type="ECO:0000313" key="10">
    <source>
        <dbReference type="EMBL" id="CAK9221066.1"/>
    </source>
</evidence>
<dbReference type="EC" id="3.4.19.9" evidence="3 7"/>
<feature type="compositionally biased region" description="Low complexity" evidence="8">
    <location>
        <begin position="384"/>
        <end position="403"/>
    </location>
</feature>
<accession>A0ABP0UH11</accession>
<evidence type="ECO:0000256" key="4">
    <source>
        <dbReference type="ARBA" id="ARBA00022525"/>
    </source>
</evidence>
<dbReference type="Proteomes" id="UP001497512">
    <property type="component" value="Chromosome 3"/>
</dbReference>
<keyword evidence="5 9" id="KW-0732">Signal</keyword>
<evidence type="ECO:0000256" key="6">
    <source>
        <dbReference type="ARBA" id="ARBA00022801"/>
    </source>
</evidence>
<comment type="catalytic activity">
    <reaction evidence="7">
        <text>(6S)-5,6,7,8-tetrahydrofolyl-(gamma-L-Glu)(n) + (n-1) H2O = (6S)-5,6,7,8-tetrahydrofolate + (n-1) L-glutamate</text>
        <dbReference type="Rhea" id="RHEA:56784"/>
        <dbReference type="Rhea" id="RHEA-COMP:14738"/>
        <dbReference type="ChEBI" id="CHEBI:15377"/>
        <dbReference type="ChEBI" id="CHEBI:29985"/>
        <dbReference type="ChEBI" id="CHEBI:57453"/>
        <dbReference type="ChEBI" id="CHEBI:141005"/>
        <dbReference type="EC" id="3.4.19.9"/>
    </reaction>
</comment>
<evidence type="ECO:0000256" key="5">
    <source>
        <dbReference type="ARBA" id="ARBA00022729"/>
    </source>
</evidence>
<evidence type="ECO:0000256" key="7">
    <source>
        <dbReference type="PROSITE-ProRule" id="PRU00607"/>
    </source>
</evidence>
<dbReference type="SUPFAM" id="SSF52317">
    <property type="entry name" value="Class I glutamine amidotransferase-like"/>
    <property type="match status" value="1"/>
</dbReference>
<feature type="active site" description="Nucleophile" evidence="7">
    <location>
        <position position="162"/>
    </location>
</feature>
<feature type="signal peptide" evidence="9">
    <location>
        <begin position="1"/>
        <end position="32"/>
    </location>
</feature>
<name>A0ABP0UH11_9BRYO</name>
<keyword evidence="4" id="KW-0964">Secreted</keyword>
<evidence type="ECO:0000256" key="8">
    <source>
        <dbReference type="SAM" id="MobiDB-lite"/>
    </source>
</evidence>
<dbReference type="InterPro" id="IPR029062">
    <property type="entry name" value="Class_I_gatase-like"/>
</dbReference>
<feature type="chain" id="PRO_5045042021" description="folate gamma-glutamyl hydrolase" evidence="9">
    <location>
        <begin position="33"/>
        <end position="403"/>
    </location>
</feature>
<dbReference type="PROSITE" id="PS51275">
    <property type="entry name" value="PEPTIDASE_C26_GGH"/>
    <property type="match status" value="1"/>
</dbReference>
<dbReference type="InterPro" id="IPR015527">
    <property type="entry name" value="Pept_C26_g-glut_hydrolase"/>
</dbReference>
<dbReference type="EMBL" id="OZ019895">
    <property type="protein sequence ID" value="CAK9221066.1"/>
    <property type="molecule type" value="Genomic_DNA"/>
</dbReference>
<keyword evidence="6 7" id="KW-0378">Hydrolase</keyword>
<evidence type="ECO:0000313" key="11">
    <source>
        <dbReference type="Proteomes" id="UP001497512"/>
    </source>
</evidence>
<dbReference type="PANTHER" id="PTHR11315">
    <property type="entry name" value="PROTEASE FAMILY C26 GAMMA-GLUTAMYL HYDROLASE"/>
    <property type="match status" value="1"/>
</dbReference>
<proteinExistence type="inferred from homology"/>
<dbReference type="PROSITE" id="PS51273">
    <property type="entry name" value="GATASE_TYPE_1"/>
    <property type="match status" value="1"/>
</dbReference>
<feature type="active site" evidence="7">
    <location>
        <position position="288"/>
    </location>
</feature>
<reference evidence="10" key="1">
    <citation type="submission" date="2024-02" db="EMBL/GenBank/DDBJ databases">
        <authorList>
            <consortium name="ELIXIR-Norway"/>
            <consortium name="Elixir Norway"/>
        </authorList>
    </citation>
    <scope>NUCLEOTIDE SEQUENCE</scope>
</reference>
<dbReference type="Pfam" id="PF07722">
    <property type="entry name" value="Peptidase_C26"/>
    <property type="match status" value="1"/>
</dbReference>
<dbReference type="Gene3D" id="3.40.50.880">
    <property type="match status" value="1"/>
</dbReference>